<dbReference type="PANTHER" id="PTHR30050">
    <property type="entry name" value="CHROMOSOMAL REPLICATION INITIATOR PROTEIN DNAA"/>
    <property type="match status" value="1"/>
</dbReference>
<protein>
    <submittedName>
        <fullName evidence="2">DNA replication protein</fullName>
    </submittedName>
</protein>
<dbReference type="Gene3D" id="1.10.8.60">
    <property type="match status" value="1"/>
</dbReference>
<reference evidence="2 3" key="1">
    <citation type="submission" date="2017-07" db="EMBL/GenBank/DDBJ databases">
        <title>Niveispirillum cyanobacteriorum sp. nov., isolated from cyanobacterial aggregates in a eutrophic lake.</title>
        <authorList>
            <person name="Cai H."/>
        </authorList>
    </citation>
    <scope>NUCLEOTIDE SEQUENCE [LARGE SCALE GENOMIC DNA]</scope>
    <source>
        <strain evidence="3">TH1-14</strain>
    </source>
</reference>
<dbReference type="GO" id="GO:0003688">
    <property type="term" value="F:DNA replication origin binding"/>
    <property type="evidence" value="ECO:0007669"/>
    <property type="project" value="TreeGrafter"/>
</dbReference>
<proteinExistence type="predicted"/>
<evidence type="ECO:0000313" key="3">
    <source>
        <dbReference type="Proteomes" id="UP000216998"/>
    </source>
</evidence>
<dbReference type="Pfam" id="PF22688">
    <property type="entry name" value="Hda_lid"/>
    <property type="match status" value="1"/>
</dbReference>
<sequence>MTTPPPTPSNPPSLLSTRQIPLDLGHRSAMGEDDFLVAPGNQDAVAWLDAWPDWPAPALVLFGPAGCGKSHLAQIWRARARGNLLSIDDLRAEAELPDLLRPMRTAVLDGAQGVAGDPYLERSLFHLYNLAKEMGGHLLLLAENAPINWLIRLPDLRSRLLAAPAVGMAAPDDALLMAVLVKLFADRQIRVGEDVIDWLMTRTERSFANARRVVATLDHAALAAKKPITVRFCRQVLGDGG</sequence>
<dbReference type="Gene3D" id="3.40.50.300">
    <property type="entry name" value="P-loop containing nucleotide triphosphate hydrolases"/>
    <property type="match status" value="1"/>
</dbReference>
<dbReference type="GO" id="GO:0006270">
    <property type="term" value="P:DNA replication initiation"/>
    <property type="evidence" value="ECO:0007669"/>
    <property type="project" value="TreeGrafter"/>
</dbReference>
<dbReference type="EMBL" id="NOXU01000030">
    <property type="protein sequence ID" value="OYQ33384.1"/>
    <property type="molecule type" value="Genomic_DNA"/>
</dbReference>
<comment type="caution">
    <text evidence="2">The sequence shown here is derived from an EMBL/GenBank/DDBJ whole genome shotgun (WGS) entry which is preliminary data.</text>
</comment>
<name>A0A255YXG2_9PROT</name>
<dbReference type="SUPFAM" id="SSF52540">
    <property type="entry name" value="P-loop containing nucleoside triphosphate hydrolases"/>
    <property type="match status" value="1"/>
</dbReference>
<dbReference type="OrthoDB" id="7390113at2"/>
<dbReference type="PANTHER" id="PTHR30050:SF5">
    <property type="entry name" value="DNAA REGULATORY INACTIVATOR HDA"/>
    <property type="match status" value="1"/>
</dbReference>
<evidence type="ECO:0000313" key="2">
    <source>
        <dbReference type="EMBL" id="OYQ33384.1"/>
    </source>
</evidence>
<keyword evidence="3" id="KW-1185">Reference proteome</keyword>
<gene>
    <name evidence="2" type="ORF">CHU95_13240</name>
</gene>
<dbReference type="AlphaFoldDB" id="A0A255YXG2"/>
<accession>A0A255YXG2</accession>
<dbReference type="Proteomes" id="UP000216998">
    <property type="component" value="Unassembled WGS sequence"/>
</dbReference>
<dbReference type="InterPro" id="IPR055199">
    <property type="entry name" value="Hda_lid"/>
</dbReference>
<organism evidence="2 3">
    <name type="scientific">Niveispirillum lacus</name>
    <dbReference type="NCBI Taxonomy" id="1981099"/>
    <lineage>
        <taxon>Bacteria</taxon>
        <taxon>Pseudomonadati</taxon>
        <taxon>Pseudomonadota</taxon>
        <taxon>Alphaproteobacteria</taxon>
        <taxon>Rhodospirillales</taxon>
        <taxon>Azospirillaceae</taxon>
        <taxon>Niveispirillum</taxon>
    </lineage>
</organism>
<feature type="domain" description="Hda lid" evidence="1">
    <location>
        <begin position="178"/>
        <end position="237"/>
    </location>
</feature>
<dbReference type="GO" id="GO:0005886">
    <property type="term" value="C:plasma membrane"/>
    <property type="evidence" value="ECO:0007669"/>
    <property type="project" value="TreeGrafter"/>
</dbReference>
<evidence type="ECO:0000259" key="1">
    <source>
        <dbReference type="Pfam" id="PF22688"/>
    </source>
</evidence>
<dbReference type="RefSeq" id="WP_094456825.1">
    <property type="nucleotide sequence ID" value="NZ_NOXU01000030.1"/>
</dbReference>
<dbReference type="InterPro" id="IPR027417">
    <property type="entry name" value="P-loop_NTPase"/>
</dbReference>